<dbReference type="EMBL" id="JBHSEN010000002">
    <property type="protein sequence ID" value="MFC4430541.1"/>
    <property type="molecule type" value="Genomic_DNA"/>
</dbReference>
<accession>A0ABV8Y0A4</accession>
<dbReference type="Proteomes" id="UP001595965">
    <property type="component" value="Unassembled WGS sequence"/>
</dbReference>
<proteinExistence type="predicted"/>
<dbReference type="RefSeq" id="WP_344226298.1">
    <property type="nucleotide sequence ID" value="NZ_BAAALH010000001.1"/>
</dbReference>
<keyword evidence="2" id="KW-1185">Reference proteome</keyword>
<protein>
    <submittedName>
        <fullName evidence="1">Uncharacterized protein</fullName>
    </submittedName>
</protein>
<evidence type="ECO:0000313" key="1">
    <source>
        <dbReference type="EMBL" id="MFC4430541.1"/>
    </source>
</evidence>
<gene>
    <name evidence="1" type="ORF">ACFO0K_12755</name>
</gene>
<sequence>MTTTTIINSTDLTAQGDCPEWCSGGEGCAVAAYGSRLHEKFIGGGTCAGGGKDREAGWQDFEPFTAEVFVQQFHDEEALDHPTLRVIINGWDLEVSPRQLAGLGKWLSAQANAAAKMVEK</sequence>
<name>A0ABV8Y0A4_9MICC</name>
<reference evidence="2" key="1">
    <citation type="journal article" date="2019" name="Int. J. Syst. Evol. Microbiol.">
        <title>The Global Catalogue of Microorganisms (GCM) 10K type strain sequencing project: providing services to taxonomists for standard genome sequencing and annotation.</title>
        <authorList>
            <consortium name="The Broad Institute Genomics Platform"/>
            <consortium name="The Broad Institute Genome Sequencing Center for Infectious Disease"/>
            <person name="Wu L."/>
            <person name="Ma J."/>
        </authorList>
    </citation>
    <scope>NUCLEOTIDE SEQUENCE [LARGE SCALE GENOMIC DNA]</scope>
    <source>
        <strain evidence="2">CGMCC 1.12125</strain>
    </source>
</reference>
<comment type="caution">
    <text evidence="1">The sequence shown here is derived from an EMBL/GenBank/DDBJ whole genome shotgun (WGS) entry which is preliminary data.</text>
</comment>
<evidence type="ECO:0000313" key="2">
    <source>
        <dbReference type="Proteomes" id="UP001595965"/>
    </source>
</evidence>
<organism evidence="1 2">
    <name type="scientific">Citricoccus alkalitolerans</name>
    <dbReference type="NCBI Taxonomy" id="246603"/>
    <lineage>
        <taxon>Bacteria</taxon>
        <taxon>Bacillati</taxon>
        <taxon>Actinomycetota</taxon>
        <taxon>Actinomycetes</taxon>
        <taxon>Micrococcales</taxon>
        <taxon>Micrococcaceae</taxon>
        <taxon>Citricoccus</taxon>
    </lineage>
</organism>